<dbReference type="PROSITE" id="PS51318">
    <property type="entry name" value="TAT"/>
    <property type="match status" value="1"/>
</dbReference>
<organism evidence="7 8">
    <name type="scientific">Thermomonas brevis</name>
    <dbReference type="NCBI Taxonomy" id="215691"/>
    <lineage>
        <taxon>Bacteria</taxon>
        <taxon>Pseudomonadati</taxon>
        <taxon>Pseudomonadota</taxon>
        <taxon>Gammaproteobacteria</taxon>
        <taxon>Lysobacterales</taxon>
        <taxon>Lysobacteraceae</taxon>
        <taxon>Thermomonas</taxon>
    </lineage>
</organism>
<dbReference type="GO" id="GO:0016491">
    <property type="term" value="F:oxidoreductase activity"/>
    <property type="evidence" value="ECO:0007669"/>
    <property type="project" value="UniProtKB-KW"/>
</dbReference>
<evidence type="ECO:0000256" key="3">
    <source>
        <dbReference type="ARBA" id="ARBA00023008"/>
    </source>
</evidence>
<feature type="domain" description="Plastocyanin-like" evidence="5">
    <location>
        <begin position="461"/>
        <end position="579"/>
    </location>
</feature>
<reference evidence="7 8" key="1">
    <citation type="submission" date="2020-08" db="EMBL/GenBank/DDBJ databases">
        <title>Genome sequence of Thermomonas brevis KACC 16975T.</title>
        <authorList>
            <person name="Hyun D.-W."/>
            <person name="Bae J.-W."/>
        </authorList>
    </citation>
    <scope>NUCLEOTIDE SEQUENCE [LARGE SCALE GENOMIC DNA]</scope>
    <source>
        <strain evidence="7 8">KACC 16975</strain>
    </source>
</reference>
<dbReference type="PANTHER" id="PTHR11709">
    <property type="entry name" value="MULTI-COPPER OXIDASE"/>
    <property type="match status" value="1"/>
</dbReference>
<dbReference type="Pfam" id="PF00394">
    <property type="entry name" value="Cu-oxidase"/>
    <property type="match status" value="1"/>
</dbReference>
<protein>
    <submittedName>
        <fullName evidence="7">Copper resistance system multicopper oxidase</fullName>
    </submittedName>
</protein>
<evidence type="ECO:0000313" key="8">
    <source>
        <dbReference type="Proteomes" id="UP000515977"/>
    </source>
</evidence>
<feature type="domain" description="Plastocyanin-like" evidence="4">
    <location>
        <begin position="174"/>
        <end position="338"/>
    </location>
</feature>
<dbReference type="InterPro" id="IPR001117">
    <property type="entry name" value="Cu-oxidase_2nd"/>
</dbReference>
<dbReference type="RefSeq" id="WP_187570559.1">
    <property type="nucleotide sequence ID" value="NZ_CP060711.1"/>
</dbReference>
<keyword evidence="8" id="KW-1185">Reference proteome</keyword>
<dbReference type="KEGG" id="tbv:H9L17_01090"/>
<feature type="domain" description="Plastocyanin-like" evidence="6">
    <location>
        <begin position="54"/>
        <end position="165"/>
    </location>
</feature>
<gene>
    <name evidence="7" type="ORF">H9L17_01090</name>
</gene>
<dbReference type="PROSITE" id="PS00079">
    <property type="entry name" value="MULTICOPPER_OXIDASE1"/>
    <property type="match status" value="2"/>
</dbReference>
<dbReference type="EMBL" id="CP060711">
    <property type="protein sequence ID" value="QNN46810.1"/>
    <property type="molecule type" value="Genomic_DNA"/>
</dbReference>
<dbReference type="AlphaFoldDB" id="A0A7G9QTY5"/>
<dbReference type="InterPro" id="IPR006376">
    <property type="entry name" value="Cu-R_CopA"/>
</dbReference>
<dbReference type="Gene3D" id="2.60.40.420">
    <property type="entry name" value="Cupredoxins - blue copper proteins"/>
    <property type="match status" value="3"/>
</dbReference>
<dbReference type="Pfam" id="PF07731">
    <property type="entry name" value="Cu-oxidase_2"/>
    <property type="match status" value="1"/>
</dbReference>
<dbReference type="CDD" id="cd13896">
    <property type="entry name" value="CuRO_3_CopA"/>
    <property type="match status" value="1"/>
</dbReference>
<dbReference type="InterPro" id="IPR034284">
    <property type="entry name" value="CuRO_1_CopA"/>
</dbReference>
<dbReference type="PROSITE" id="PS00080">
    <property type="entry name" value="MULTICOPPER_OXIDASE2"/>
    <property type="match status" value="1"/>
</dbReference>
<evidence type="ECO:0000313" key="7">
    <source>
        <dbReference type="EMBL" id="QNN46810.1"/>
    </source>
</evidence>
<proteinExistence type="predicted"/>
<dbReference type="PANTHER" id="PTHR11709:SF394">
    <property type="entry name" value="FI03373P-RELATED"/>
    <property type="match status" value="1"/>
</dbReference>
<dbReference type="InterPro" id="IPR011706">
    <property type="entry name" value="Cu-oxidase_C"/>
</dbReference>
<evidence type="ECO:0000256" key="2">
    <source>
        <dbReference type="ARBA" id="ARBA00023002"/>
    </source>
</evidence>
<dbReference type="NCBIfam" id="TIGR01480">
    <property type="entry name" value="copper_res_A"/>
    <property type="match status" value="1"/>
</dbReference>
<dbReference type="Pfam" id="PF07732">
    <property type="entry name" value="Cu-oxidase_3"/>
    <property type="match status" value="1"/>
</dbReference>
<dbReference type="Proteomes" id="UP000515977">
    <property type="component" value="Chromosome"/>
</dbReference>
<dbReference type="InterPro" id="IPR033138">
    <property type="entry name" value="Cu_oxidase_CS"/>
</dbReference>
<keyword evidence="2" id="KW-0560">Oxidoreductase</keyword>
<evidence type="ECO:0000259" key="4">
    <source>
        <dbReference type="Pfam" id="PF00394"/>
    </source>
</evidence>
<dbReference type="GO" id="GO:0042597">
    <property type="term" value="C:periplasmic space"/>
    <property type="evidence" value="ECO:0007669"/>
    <property type="project" value="InterPro"/>
</dbReference>
<sequence length="580" mass="64389">MGAPHDSDRRRLLRGMAMGGATLGLGLWQRPLWALTAPDQPTVLRGDAFDLTIGRTPVNITGRTVPAFTVNGSLPGPILRWREGDTVGIRVRNTLDETSSIHWHGLLLPANMDGVPGMSFDGIAPGGDYLYRFQVKQSGTYWYHSHSSLQEQAGLLGPIIIDPREPDPLACERDYVVLLSDWTDLDPARLFARMKKRSDYDNLHKRTVGDFLRDARERGLRATLDDRNAWGAMRMSPTDLADVNSHTYTFLANGHTAAQNWTALFAPGERVRLRFINGAAMTFFDVRIPGLTLTVVAADGQSIQPVDVEEFRIAPAETFDVIVQPRDDAAYTVFAQAMDRSGYTRITLAPRIGTQAAIPAPDKRPLLTMDDMGHGHPAPAAGEITCGAAMGMTGMNMDHGGHDAGGMQAHPASETRNPDVDMQTMSPAPRLDDPGIGLRDNGRRVLRYTDLRSLHAPDDDREPSRIIELHLTGNMERFTWGFDGIRFADAAPIRLKYGERVRITLVNDTMMEHPIHLHGMWSDVEDEHGRFLVRKHTVAVPPGTKRSVRVTADALGRWAFHCHMLLHMEGGMMREVRVEE</sequence>
<dbReference type="InterPro" id="IPR034282">
    <property type="entry name" value="CuRO_2_CopA"/>
</dbReference>
<dbReference type="CDD" id="cd13848">
    <property type="entry name" value="CuRO_1_CopA"/>
    <property type="match status" value="1"/>
</dbReference>
<keyword evidence="3" id="KW-0186">Copper</keyword>
<evidence type="ECO:0000259" key="6">
    <source>
        <dbReference type="Pfam" id="PF07732"/>
    </source>
</evidence>
<evidence type="ECO:0000256" key="1">
    <source>
        <dbReference type="ARBA" id="ARBA00022723"/>
    </source>
</evidence>
<dbReference type="InterPro" id="IPR011707">
    <property type="entry name" value="Cu-oxidase-like_N"/>
</dbReference>
<dbReference type="CDD" id="cd13874">
    <property type="entry name" value="CuRO_2_CopA"/>
    <property type="match status" value="1"/>
</dbReference>
<name>A0A7G9QTY5_9GAMM</name>
<dbReference type="SUPFAM" id="SSF49503">
    <property type="entry name" value="Cupredoxins"/>
    <property type="match status" value="3"/>
</dbReference>
<evidence type="ECO:0000259" key="5">
    <source>
        <dbReference type="Pfam" id="PF07731"/>
    </source>
</evidence>
<accession>A0A7G9QTY5</accession>
<keyword evidence="1" id="KW-0479">Metal-binding</keyword>
<dbReference type="GO" id="GO:0005507">
    <property type="term" value="F:copper ion binding"/>
    <property type="evidence" value="ECO:0007669"/>
    <property type="project" value="InterPro"/>
</dbReference>
<dbReference type="InterPro" id="IPR002355">
    <property type="entry name" value="Cu_oxidase_Cu_BS"/>
</dbReference>
<dbReference type="InterPro" id="IPR034279">
    <property type="entry name" value="CuRO_3_CopA"/>
</dbReference>
<dbReference type="InterPro" id="IPR045087">
    <property type="entry name" value="Cu-oxidase_fam"/>
</dbReference>
<dbReference type="InterPro" id="IPR006311">
    <property type="entry name" value="TAT_signal"/>
</dbReference>
<dbReference type="InterPro" id="IPR008972">
    <property type="entry name" value="Cupredoxin"/>
</dbReference>